<keyword evidence="4" id="KW-0472">Membrane</keyword>
<feature type="domain" description="SusD-like N-terminal" evidence="7">
    <location>
        <begin position="110"/>
        <end position="245"/>
    </location>
</feature>
<comment type="similarity">
    <text evidence="2">Belongs to the SusD family.</text>
</comment>
<dbReference type="Gene3D" id="1.25.40.390">
    <property type="match status" value="1"/>
</dbReference>
<gene>
    <name evidence="8" type="ORF">EZ428_19140</name>
</gene>
<protein>
    <submittedName>
        <fullName evidence="8">RagB/SusD family nutrient uptake outer membrane protein</fullName>
    </submittedName>
</protein>
<organism evidence="8 9">
    <name type="scientific">Pedobacter frigiditerrae</name>
    <dbReference type="NCBI Taxonomy" id="2530452"/>
    <lineage>
        <taxon>Bacteria</taxon>
        <taxon>Pseudomonadati</taxon>
        <taxon>Bacteroidota</taxon>
        <taxon>Sphingobacteriia</taxon>
        <taxon>Sphingobacteriales</taxon>
        <taxon>Sphingobacteriaceae</taxon>
        <taxon>Pedobacter</taxon>
    </lineage>
</organism>
<proteinExistence type="inferred from homology"/>
<evidence type="ECO:0000256" key="2">
    <source>
        <dbReference type="ARBA" id="ARBA00006275"/>
    </source>
</evidence>
<keyword evidence="3" id="KW-0732">Signal</keyword>
<dbReference type="Pfam" id="PF07980">
    <property type="entry name" value="SusD_RagB"/>
    <property type="match status" value="1"/>
</dbReference>
<dbReference type="SUPFAM" id="SSF48452">
    <property type="entry name" value="TPR-like"/>
    <property type="match status" value="1"/>
</dbReference>
<dbReference type="EMBL" id="SJSK01000005">
    <property type="protein sequence ID" value="TCC88748.1"/>
    <property type="molecule type" value="Genomic_DNA"/>
</dbReference>
<dbReference type="InterPro" id="IPR033985">
    <property type="entry name" value="SusD-like_N"/>
</dbReference>
<evidence type="ECO:0000256" key="3">
    <source>
        <dbReference type="ARBA" id="ARBA00022729"/>
    </source>
</evidence>
<dbReference type="InterPro" id="IPR011990">
    <property type="entry name" value="TPR-like_helical_dom_sf"/>
</dbReference>
<evidence type="ECO:0000256" key="5">
    <source>
        <dbReference type="ARBA" id="ARBA00023237"/>
    </source>
</evidence>
<dbReference type="GO" id="GO:0009279">
    <property type="term" value="C:cell outer membrane"/>
    <property type="evidence" value="ECO:0007669"/>
    <property type="project" value="UniProtKB-SubCell"/>
</dbReference>
<keyword evidence="5" id="KW-0998">Cell outer membrane</keyword>
<accession>A0A4R0MPI9</accession>
<evidence type="ECO:0000256" key="1">
    <source>
        <dbReference type="ARBA" id="ARBA00004442"/>
    </source>
</evidence>
<sequence length="635" mass="70288">MIMKKNIKILITSIFLICLVFPSCKKNFLDKAPGVDINEDVIFSAKVQTEKYVANMYQLGMPSIFAMRPADMGLGANAVSSTLGVLSTFVNLAGITDEAINSQANQGAPSDWNNGGVTNANILQEDLRYYLRWQAIRTANILLERIDEVPDADATYKNQVKGEALFFRAINNFEMLKRYGGFPLVLKRVTSLEESKIERSNFEACVNSIVKDCDDAAGFLPLDQPGATKGRAQKGAALAVKARTLLYAASPLFNTATPISSFGNATDDKLISYGNYSLNRWKIAADAAKEVLIWAQAAGYTLVDDPAKRINTISPTVVNLVVGNYRDSWEKNDNSEIIIANKTWGSKSAGQFPLPLLLPRSEFVPNSGAGWNGASITFNFVRKYEKRATGLPQDWNYAGGNDLLQKYAELDPRFAQSVIFTGARMHKAVVRTPIGEHTPSKSALNSCQGGHWNLKFVNDGIDGGTGLEVNCPILRLNEFYLAYAEAMNEFEGPGLATPINITGTNILTAQLPAIPNSALDAVNKIRLRSAMPPINTNNATTLKTRIHNEWDIEMYMEDHRLWNARRWLEAENDGVLKGSMWGLVINKLNDVAPYPTAFSYRPFVFMTRSFPTKLYLHPFVLSEIQKGNLKQNPGW</sequence>
<comment type="subcellular location">
    <subcellularLocation>
        <location evidence="1">Cell outer membrane</location>
    </subcellularLocation>
</comment>
<evidence type="ECO:0000313" key="8">
    <source>
        <dbReference type="EMBL" id="TCC88748.1"/>
    </source>
</evidence>
<evidence type="ECO:0000259" key="7">
    <source>
        <dbReference type="Pfam" id="PF14322"/>
    </source>
</evidence>
<dbReference type="OrthoDB" id="5694214at2"/>
<keyword evidence="9" id="KW-1185">Reference proteome</keyword>
<evidence type="ECO:0000313" key="9">
    <source>
        <dbReference type="Proteomes" id="UP000292884"/>
    </source>
</evidence>
<comment type="caution">
    <text evidence="8">The sequence shown here is derived from an EMBL/GenBank/DDBJ whole genome shotgun (WGS) entry which is preliminary data.</text>
</comment>
<reference evidence="8 9" key="1">
    <citation type="submission" date="2019-02" db="EMBL/GenBank/DDBJ databases">
        <title>Pedobacter sp. RP-1-13 sp. nov., isolated from Arctic soil.</title>
        <authorList>
            <person name="Dahal R.H."/>
        </authorList>
    </citation>
    <scope>NUCLEOTIDE SEQUENCE [LARGE SCALE GENOMIC DNA]</scope>
    <source>
        <strain evidence="8 9">RP-1-13</strain>
    </source>
</reference>
<dbReference type="InterPro" id="IPR012944">
    <property type="entry name" value="SusD_RagB_dom"/>
</dbReference>
<dbReference type="Pfam" id="PF14322">
    <property type="entry name" value="SusD-like_3"/>
    <property type="match status" value="1"/>
</dbReference>
<name>A0A4R0MPI9_9SPHI</name>
<dbReference type="Proteomes" id="UP000292884">
    <property type="component" value="Unassembled WGS sequence"/>
</dbReference>
<evidence type="ECO:0000256" key="4">
    <source>
        <dbReference type="ARBA" id="ARBA00023136"/>
    </source>
</evidence>
<feature type="domain" description="RagB/SusD" evidence="6">
    <location>
        <begin position="365"/>
        <end position="635"/>
    </location>
</feature>
<evidence type="ECO:0000259" key="6">
    <source>
        <dbReference type="Pfam" id="PF07980"/>
    </source>
</evidence>
<dbReference type="AlphaFoldDB" id="A0A4R0MPI9"/>